<dbReference type="PROSITE" id="PS51272">
    <property type="entry name" value="SLH"/>
    <property type="match status" value="3"/>
</dbReference>
<protein>
    <recommendedName>
        <fullName evidence="3">SLH domain-containing protein</fullName>
    </recommendedName>
</protein>
<feature type="region of interest" description="Disordered" evidence="1">
    <location>
        <begin position="2499"/>
        <end position="2538"/>
    </location>
</feature>
<accession>A0A4S4BS44</accession>
<feature type="compositionally biased region" description="Polar residues" evidence="1">
    <location>
        <begin position="2057"/>
        <end position="2066"/>
    </location>
</feature>
<name>A0A4S4BS44_9BACL</name>
<gene>
    <name evidence="4" type="ORF">E6C55_16665</name>
</gene>
<evidence type="ECO:0000313" key="4">
    <source>
        <dbReference type="EMBL" id="THF77296.1"/>
    </source>
</evidence>
<feature type="compositionally biased region" description="Polar residues" evidence="1">
    <location>
        <begin position="2529"/>
        <end position="2538"/>
    </location>
</feature>
<keyword evidence="2" id="KW-0732">Signal</keyword>
<proteinExistence type="predicted"/>
<evidence type="ECO:0000256" key="2">
    <source>
        <dbReference type="SAM" id="SignalP"/>
    </source>
</evidence>
<feature type="compositionally biased region" description="Polar residues" evidence="1">
    <location>
        <begin position="2499"/>
        <end position="2513"/>
    </location>
</feature>
<organism evidence="4 5">
    <name type="scientific">Cohnella fermenti</name>
    <dbReference type="NCBI Taxonomy" id="2565925"/>
    <lineage>
        <taxon>Bacteria</taxon>
        <taxon>Bacillati</taxon>
        <taxon>Bacillota</taxon>
        <taxon>Bacilli</taxon>
        <taxon>Bacillales</taxon>
        <taxon>Paenibacillaceae</taxon>
        <taxon>Cohnella</taxon>
    </lineage>
</organism>
<evidence type="ECO:0000256" key="1">
    <source>
        <dbReference type="SAM" id="MobiDB-lite"/>
    </source>
</evidence>
<feature type="region of interest" description="Disordered" evidence="1">
    <location>
        <begin position="2048"/>
        <end position="2075"/>
    </location>
</feature>
<dbReference type="InterPro" id="IPR001119">
    <property type="entry name" value="SLH_dom"/>
</dbReference>
<evidence type="ECO:0000259" key="3">
    <source>
        <dbReference type="PROSITE" id="PS51272"/>
    </source>
</evidence>
<reference evidence="4 5" key="1">
    <citation type="submission" date="2019-04" db="EMBL/GenBank/DDBJ databases">
        <title>Cohnella sp. nov. isolated from preserved vegetables.</title>
        <authorList>
            <person name="Lin S.-Y."/>
            <person name="Hung M.-H."/>
            <person name="Young C.-C."/>
        </authorList>
    </citation>
    <scope>NUCLEOTIDE SEQUENCE [LARGE SCALE GENOMIC DNA]</scope>
    <source>
        <strain evidence="4 5">CC-MHH1044</strain>
    </source>
</reference>
<dbReference type="InterPro" id="IPR038081">
    <property type="entry name" value="CalX-like_sf"/>
</dbReference>
<sequence length="2944" mass="301147">MMKRLRLTTVWLLALAIALPWLPGPKADAADALSVTAMTGTAISVAQATELVNTIVGTGIAVSNITATGVGVAFGKFSGGANIIGFDSGIILSTGKAADVVGPNNVTNKSTNNGKSGDNDLKALAGMNTFDAAVIEFDFIPQNSKISFQYVFASEEYNEYANESVNDTFAFFVNGSNQALIPVILTPVSINTVNGGNPLGTNAKNSEYFINNEDKHLNTQADGLTIVMSVSVAVNAGVTNHIKLAIADGGDNSYDSNVFIKAGSMNDREAQPGVIDIESKDPPDGDGKVNINVKRKEGTDGTVSFDWKAVDDNGQTVDSGTLTFPDGVDDIDILVPSATKTIILSNPKGGATIDPDSTNVNLADIPVTGSSTPDPSSPPGTDKIAANASTDTVTVQDVPAGATVTVYDSAGTPIGTATNTGTESGPVTVTIAGGLSNGQNVDVTITESGKTESSSVSVTAASDVSVAPSSDKITANATTDTVTVQDVPAGATVTVYDSAGTPIGTATNTGTESGPVTVTIAGGLSNGQNVDVTITESGKTESSSVSVTAASDVSAAPSSDKITANATTDTVTVQDVPAGATVTVYDSAGTPIGTATNTGTESGPVTVTIAGGLSNGQNVDVTITESGKTESSSVSVTAASDVSAAPSSDKITANATTDTVTVQDVPAGATVTVYDNTGTQIGTATNTGTEPGPVTVTIADGLSKNETVKVTVTEENKDESSTVDVTTISEVSAAPSSDKIVANATMDTVTVQDVPAGATVTVYDSTGEEIGTATNTGTEPGPVMVTIADGLSKNETVKVTVTEENKDESSTVDVTTISEVSAAPSSDKIVANATMDTVTVQDVPAGATVTVYDNTGTQIGTATNTGTEPEPVTVTIADGLSKNETVKVTVTEENKDESSTVDVTTISEVSAAPSSDKIAANATTDTVTLQDVPAGATVTVYDNTGEEIGTATNTGTEPGPVTVTIADGLSKNETVKVTVTEENKDESSTIDVTTISEVSAAPSSDKITANATTDTVTVQDVPAGATVTVYDGEGNEIGTATNMGTSADSVTVTITDGLSKNETVKVTVTEENKDESSTVDVTTISEVSAAPSSDKITANATTDTVTVQDVPAGATVTVYDGEGNEIGTATNTGTEPGPVTVTIADGLSKNETVKVTVTEENKDESSTVNAVAISEVSAAPSSDKIAANATTDTVTVQDVPAGATVTVYDNTGNEIGTATNTGTEPGPVTVTIADGLSKNETVKVTVTEENKDESSTVNVVAISEVSAAPSSDKIAANATTDTVTVQDVPAGATVTVYDNAGTPIGTATNTGTEPGPVTVTIADGLSKNETVKVTVTEENKDESSTVNAVAISEVSAAPSSDKIVANATTDIVTVQDVPAGATVTVYNSMGEEIGTATNTGTEADAVTVAITDGLSKNETVKVTVTEENKDESSTVNAVAISEVSAAPSSDKIAANATTDTVTVQDVPAGATVTVYDNTGEEIGTATNTGTEPGPVTVTIADGLSKNETVKVTVTEENKDESSTVNVVAISEVSAAPSSDKIAANATTDTVTVQDVPAGATVTVYDNAGTPIGTATNTGTEPGPVTVTIADGLSKNETVKVTVTEENKDESSTVNAVAISEVSAAPSSDKIAANATTDTVTVQDVPAGATVTVYNSTGEEIGTATNTGPEPGPVTVTIADGLSKNDAVKVTVTEENKDESTATDATAIFEVSTAPSSDKIAANATTDTVTVQDVPAGATVTVYNSTGEEIGTATNTGPEPGPVTVTIADGLSKNDAVKVTVTEENKDESTATDATAIFEVSTAPSSDKIAANATTDIVTVQDVPAGATVTVYNSTGEEIGTATNTGTEPGPVTVTIADGLFKNETVKVTVTEENKDESTATDATAIFEVSTAPSSDKIAANATTDTVTVQDVPAGATVTVYDSTGEEIGTATNTGTSADSVTVTIAEGLSKNDAVKVTLTEENKDESAATDATAIHDRSASLAADRIVANATTDNVTVEDVPADAVITVYDSTGNKIGTATNTEATTDSVTVSIANGLTKNDTVKVTITEANKDESTETSATASDQSGRPADEKNKLEENVFDRTLIVDSVPAGTVIRVYDEEGNVIAEASNEGSSTATVTVTFDEDVLNKDDVIRVTFTEPGKLESEPYEKTVTITDDQYLDQEVRALSVGYTDGDTWESITSSIYVLSTGIYGSSVTWTSSKPSVIEIPGTGGAEIEGVVHRQLTGETVIVTASLDRGGKTRSRTFLLVVKAIGETKTEQADTRIVEVKDGNDSSAAVLPVTRITVSNGSTGTTSLIDKVVLAPNKAEEVVQNAAGNVATIYVDEPAGDAPDEVAVEIPTDSVALLTEQGFSLNIQTEHATLTLSAEVLRSLGDSLTDLYFRLVPIKDNAKIGEIKQAIPSSYEGLSVLPQGNSLEIETNYSNYETTLTIPFAKNGIQTANLDTSKLRIYIAHSDGTTEFVTGTLVEDGAGNATGIQFKIDRFSTFTIVYLQTLSSSGSSGAETVQAGTSASGKEGEVKLDVQRTRDSSGSVNDEVKVTSQQAQEIIDQAKVSGVGRVTVTIPDPKDEVTSTRVVLDRDAADKLADSKINLVFSTSGGEIILPSGSLTGGSGNIEITLTPVKNETQQKGWIERAASDASVKQLADGNTPSSAGRPVELGIGSLDSVSIVLPLDASLVPSESGARDDYLKSIVVFVEYKDGTTGTVTGTIVDLGNGRYGVQISAAKSGTYVVLSIAEHTETGSHSAYIKGYQDGMFRPNQSITRAELAALIARNLTGGSDANPTSYPDVKSAYWAAEYISQVTDAGLMKGDPQGNFLPEVNITRAEMAMLVARYLNLQVADGFADSQKFADVRNHWAASAIDAVSAANIMNGFEDGTFGAQKLLTRAEAVTIINRMLGRGPLYGVTAPMWKDVPAAYWAFKDIEEASRDHSYEIRPEGGEQLKP</sequence>
<dbReference type="InterPro" id="IPR049804">
    <property type="entry name" value="Choice_anch_L"/>
</dbReference>
<feature type="compositionally biased region" description="Basic and acidic residues" evidence="1">
    <location>
        <begin position="2515"/>
        <end position="2528"/>
    </location>
</feature>
<dbReference type="EMBL" id="SSOB01000020">
    <property type="protein sequence ID" value="THF77296.1"/>
    <property type="molecule type" value="Genomic_DNA"/>
</dbReference>
<feature type="domain" description="SLH" evidence="3">
    <location>
        <begin position="2718"/>
        <end position="2781"/>
    </location>
</feature>
<feature type="signal peptide" evidence="2">
    <location>
        <begin position="1"/>
        <end position="29"/>
    </location>
</feature>
<comment type="caution">
    <text evidence="4">The sequence shown here is derived from an EMBL/GenBank/DDBJ whole genome shotgun (WGS) entry which is preliminary data.</text>
</comment>
<dbReference type="NCBIfam" id="NF038133">
    <property type="entry name" value="choice_anch_L"/>
    <property type="match status" value="1"/>
</dbReference>
<feature type="domain" description="SLH" evidence="3">
    <location>
        <begin position="2844"/>
        <end position="2907"/>
    </location>
</feature>
<dbReference type="SUPFAM" id="SSF141072">
    <property type="entry name" value="CalX-like"/>
    <property type="match status" value="1"/>
</dbReference>
<dbReference type="RefSeq" id="WP_136370941.1">
    <property type="nucleotide sequence ID" value="NZ_SSOB01000020.1"/>
</dbReference>
<feature type="domain" description="SLH" evidence="3">
    <location>
        <begin position="2782"/>
        <end position="2842"/>
    </location>
</feature>
<feature type="chain" id="PRO_5020579638" description="SLH domain-containing protein" evidence="2">
    <location>
        <begin position="30"/>
        <end position="2944"/>
    </location>
</feature>
<keyword evidence="5" id="KW-1185">Reference proteome</keyword>
<evidence type="ECO:0000313" key="5">
    <source>
        <dbReference type="Proteomes" id="UP000310636"/>
    </source>
</evidence>
<dbReference type="Pfam" id="PF00395">
    <property type="entry name" value="SLH"/>
    <property type="match status" value="3"/>
</dbReference>
<dbReference type="Proteomes" id="UP000310636">
    <property type="component" value="Unassembled WGS sequence"/>
</dbReference>
<dbReference type="OrthoDB" id="283370at2"/>